<organism evidence="1 2">
    <name type="scientific">Tritrichomonas musculus</name>
    <dbReference type="NCBI Taxonomy" id="1915356"/>
    <lineage>
        <taxon>Eukaryota</taxon>
        <taxon>Metamonada</taxon>
        <taxon>Parabasalia</taxon>
        <taxon>Tritrichomonadida</taxon>
        <taxon>Tritrichomonadidae</taxon>
        <taxon>Tritrichomonas</taxon>
    </lineage>
</organism>
<accession>A0ABR2L9U5</accession>
<evidence type="ECO:0000313" key="2">
    <source>
        <dbReference type="Proteomes" id="UP001470230"/>
    </source>
</evidence>
<proteinExistence type="predicted"/>
<dbReference type="EMBL" id="JAPFFF010000001">
    <property type="protein sequence ID" value="KAK8899751.1"/>
    <property type="molecule type" value="Genomic_DNA"/>
</dbReference>
<sequence>MNTVIFQIHSIKKAIAQQSSIGLDRLGTHCLENFFGNVRDLCKNFDSYENILSNVAHSIISNNFLYDVGMISRNKKRLNEGSARIYHSLERQRIRIRAYFHPADFAGIVLNYAGIPFSNFIEKGKVFTEDEVDASNWLKRKYSHRMFFFFYHWRCIR</sequence>
<comment type="caution">
    <text evidence="1">The sequence shown here is derived from an EMBL/GenBank/DDBJ whole genome shotgun (WGS) entry which is preliminary data.</text>
</comment>
<name>A0ABR2L9U5_9EUKA</name>
<keyword evidence="2" id="KW-1185">Reference proteome</keyword>
<evidence type="ECO:0000313" key="1">
    <source>
        <dbReference type="EMBL" id="KAK8899751.1"/>
    </source>
</evidence>
<reference evidence="1 2" key="1">
    <citation type="submission" date="2024-04" db="EMBL/GenBank/DDBJ databases">
        <title>Tritrichomonas musculus Genome.</title>
        <authorList>
            <person name="Alves-Ferreira E."/>
            <person name="Grigg M."/>
            <person name="Lorenzi H."/>
            <person name="Galac M."/>
        </authorList>
    </citation>
    <scope>NUCLEOTIDE SEQUENCE [LARGE SCALE GENOMIC DNA]</scope>
    <source>
        <strain evidence="1 2">EAF2021</strain>
    </source>
</reference>
<gene>
    <name evidence="1" type="ORF">M9Y10_002073</name>
</gene>
<dbReference type="Proteomes" id="UP001470230">
    <property type="component" value="Unassembled WGS sequence"/>
</dbReference>
<protein>
    <submittedName>
        <fullName evidence="1">Uncharacterized protein</fullName>
    </submittedName>
</protein>